<feature type="region of interest" description="Disordered" evidence="1">
    <location>
        <begin position="1"/>
        <end position="47"/>
    </location>
</feature>
<feature type="non-terminal residue" evidence="2">
    <location>
        <position position="1"/>
    </location>
</feature>
<accession>A0A2I0IS11</accession>
<evidence type="ECO:0000313" key="3">
    <source>
        <dbReference type="Proteomes" id="UP000233551"/>
    </source>
</evidence>
<comment type="caution">
    <text evidence="2">The sequence shown here is derived from an EMBL/GenBank/DDBJ whole genome shotgun (WGS) entry which is preliminary data.</text>
</comment>
<dbReference type="Proteomes" id="UP000233551">
    <property type="component" value="Unassembled WGS sequence"/>
</dbReference>
<name>A0A2I0IS11_PUNGR</name>
<feature type="compositionally biased region" description="Gly residues" evidence="1">
    <location>
        <begin position="31"/>
        <end position="47"/>
    </location>
</feature>
<keyword evidence="3" id="KW-1185">Reference proteome</keyword>
<organism evidence="2 3">
    <name type="scientific">Punica granatum</name>
    <name type="common">Pomegranate</name>
    <dbReference type="NCBI Taxonomy" id="22663"/>
    <lineage>
        <taxon>Eukaryota</taxon>
        <taxon>Viridiplantae</taxon>
        <taxon>Streptophyta</taxon>
        <taxon>Embryophyta</taxon>
        <taxon>Tracheophyta</taxon>
        <taxon>Spermatophyta</taxon>
        <taxon>Magnoliopsida</taxon>
        <taxon>eudicotyledons</taxon>
        <taxon>Gunneridae</taxon>
        <taxon>Pentapetalae</taxon>
        <taxon>rosids</taxon>
        <taxon>malvids</taxon>
        <taxon>Myrtales</taxon>
        <taxon>Lythraceae</taxon>
        <taxon>Punica</taxon>
    </lineage>
</organism>
<protein>
    <submittedName>
        <fullName evidence="2">Uncharacterized protein</fullName>
    </submittedName>
</protein>
<gene>
    <name evidence="2" type="ORF">CRG98_032822</name>
</gene>
<feature type="compositionally biased region" description="Basic and acidic residues" evidence="1">
    <location>
        <begin position="18"/>
        <end position="30"/>
    </location>
</feature>
<dbReference type="AlphaFoldDB" id="A0A2I0IS11"/>
<reference evidence="2 3" key="1">
    <citation type="submission" date="2017-11" db="EMBL/GenBank/DDBJ databases">
        <title>De-novo sequencing of pomegranate (Punica granatum L.) genome.</title>
        <authorList>
            <person name="Akparov Z."/>
            <person name="Amiraslanov A."/>
            <person name="Hajiyeva S."/>
            <person name="Abbasov M."/>
            <person name="Kaur K."/>
            <person name="Hamwieh A."/>
            <person name="Solovyev V."/>
            <person name="Salamov A."/>
            <person name="Braich B."/>
            <person name="Kosarev P."/>
            <person name="Mahmoud A."/>
            <person name="Hajiyev E."/>
            <person name="Babayeva S."/>
            <person name="Izzatullayeva V."/>
            <person name="Mammadov A."/>
            <person name="Mammadov A."/>
            <person name="Sharifova S."/>
            <person name="Ojaghi J."/>
            <person name="Eynullazada K."/>
            <person name="Bayramov B."/>
            <person name="Abdulazimova A."/>
            <person name="Shahmuradov I."/>
        </authorList>
    </citation>
    <scope>NUCLEOTIDE SEQUENCE [LARGE SCALE GENOMIC DNA]</scope>
    <source>
        <strain evidence="3">cv. AG2017</strain>
        <tissue evidence="2">Leaf</tissue>
    </source>
</reference>
<sequence length="91" mass="10019">REEERERGAGIGLGQDAETSRRRLCEDRRPGGAGEGEGGGAGVGGGSFCRDTRARINALRVVLGELCFKMERARRSLRKKETMKQQRSRKG</sequence>
<proteinExistence type="predicted"/>
<dbReference type="EMBL" id="PGOL01002578">
    <property type="protein sequence ID" value="PKI46785.1"/>
    <property type="molecule type" value="Genomic_DNA"/>
</dbReference>
<evidence type="ECO:0000256" key="1">
    <source>
        <dbReference type="SAM" id="MobiDB-lite"/>
    </source>
</evidence>
<evidence type="ECO:0000313" key="2">
    <source>
        <dbReference type="EMBL" id="PKI46785.1"/>
    </source>
</evidence>